<evidence type="ECO:0000313" key="2">
    <source>
        <dbReference type="Proteomes" id="UP000824120"/>
    </source>
</evidence>
<reference evidence="1 2" key="1">
    <citation type="submission" date="2020-09" db="EMBL/GenBank/DDBJ databases">
        <title>De no assembly of potato wild relative species, Solanum commersonii.</title>
        <authorList>
            <person name="Cho K."/>
        </authorList>
    </citation>
    <scope>NUCLEOTIDE SEQUENCE [LARGE SCALE GENOMIC DNA]</scope>
    <source>
        <strain evidence="1">LZ3.2</strain>
        <tissue evidence="1">Leaf</tissue>
    </source>
</reference>
<gene>
    <name evidence="1" type="ORF">H5410_029297</name>
</gene>
<evidence type="ECO:0000313" key="1">
    <source>
        <dbReference type="EMBL" id="KAG5607805.1"/>
    </source>
</evidence>
<name>A0A9J5Z6E3_SOLCO</name>
<dbReference type="EMBL" id="JACXVP010000005">
    <property type="protein sequence ID" value="KAG5607805.1"/>
    <property type="molecule type" value="Genomic_DNA"/>
</dbReference>
<accession>A0A9J5Z6E3</accession>
<dbReference type="Proteomes" id="UP000824120">
    <property type="component" value="Chromosome 5"/>
</dbReference>
<organism evidence="1 2">
    <name type="scientific">Solanum commersonii</name>
    <name type="common">Commerson's wild potato</name>
    <name type="synonym">Commerson's nightshade</name>
    <dbReference type="NCBI Taxonomy" id="4109"/>
    <lineage>
        <taxon>Eukaryota</taxon>
        <taxon>Viridiplantae</taxon>
        <taxon>Streptophyta</taxon>
        <taxon>Embryophyta</taxon>
        <taxon>Tracheophyta</taxon>
        <taxon>Spermatophyta</taxon>
        <taxon>Magnoliopsida</taxon>
        <taxon>eudicotyledons</taxon>
        <taxon>Gunneridae</taxon>
        <taxon>Pentapetalae</taxon>
        <taxon>asterids</taxon>
        <taxon>lamiids</taxon>
        <taxon>Solanales</taxon>
        <taxon>Solanaceae</taxon>
        <taxon>Solanoideae</taxon>
        <taxon>Solaneae</taxon>
        <taxon>Solanum</taxon>
    </lineage>
</organism>
<comment type="caution">
    <text evidence="1">The sequence shown here is derived from an EMBL/GenBank/DDBJ whole genome shotgun (WGS) entry which is preliminary data.</text>
</comment>
<proteinExistence type="predicted"/>
<sequence length="117" mass="13198">MEPVRPHAQHIPFSRSNGSPNQLWIHLDLTANTSHFQGQTGPESGKHLFYRFACTIVHGHIGDLEFRAHFCLNFQGQTSLGAGKPPILPIFVCYIAKTFWQLGISTSFLSKFFVDVR</sequence>
<dbReference type="AlphaFoldDB" id="A0A9J5Z6E3"/>
<protein>
    <submittedName>
        <fullName evidence="1">Uncharacterized protein</fullName>
    </submittedName>
</protein>
<keyword evidence="2" id="KW-1185">Reference proteome</keyword>